<evidence type="ECO:0000313" key="2">
    <source>
        <dbReference type="Proteomes" id="UP001148838"/>
    </source>
</evidence>
<dbReference type="Proteomes" id="UP001148838">
    <property type="component" value="Unassembled WGS sequence"/>
</dbReference>
<comment type="caution">
    <text evidence="1">The sequence shown here is derived from an EMBL/GenBank/DDBJ whole genome shotgun (WGS) entry which is preliminary data.</text>
</comment>
<organism evidence="1 2">
    <name type="scientific">Periplaneta americana</name>
    <name type="common">American cockroach</name>
    <name type="synonym">Blatta americana</name>
    <dbReference type="NCBI Taxonomy" id="6978"/>
    <lineage>
        <taxon>Eukaryota</taxon>
        <taxon>Metazoa</taxon>
        <taxon>Ecdysozoa</taxon>
        <taxon>Arthropoda</taxon>
        <taxon>Hexapoda</taxon>
        <taxon>Insecta</taxon>
        <taxon>Pterygota</taxon>
        <taxon>Neoptera</taxon>
        <taxon>Polyneoptera</taxon>
        <taxon>Dictyoptera</taxon>
        <taxon>Blattodea</taxon>
        <taxon>Blattoidea</taxon>
        <taxon>Blattidae</taxon>
        <taxon>Blattinae</taxon>
        <taxon>Periplaneta</taxon>
    </lineage>
</organism>
<evidence type="ECO:0008006" key="3">
    <source>
        <dbReference type="Google" id="ProtNLM"/>
    </source>
</evidence>
<evidence type="ECO:0000313" key="1">
    <source>
        <dbReference type="EMBL" id="KAJ4431418.1"/>
    </source>
</evidence>
<protein>
    <recommendedName>
        <fullName evidence="3">Per a allergen</fullName>
    </recommendedName>
</protein>
<name>A0ABQ8SBQ7_PERAM</name>
<reference evidence="1 2" key="1">
    <citation type="journal article" date="2022" name="Allergy">
        <title>Genome assembly and annotation of Periplaneta americana reveal a comprehensive cockroach allergen profile.</title>
        <authorList>
            <person name="Wang L."/>
            <person name="Xiong Q."/>
            <person name="Saelim N."/>
            <person name="Wang L."/>
            <person name="Nong W."/>
            <person name="Wan A.T."/>
            <person name="Shi M."/>
            <person name="Liu X."/>
            <person name="Cao Q."/>
            <person name="Hui J.H.L."/>
            <person name="Sookrung N."/>
            <person name="Leung T.F."/>
            <person name="Tungtrongchitr A."/>
            <person name="Tsui S.K.W."/>
        </authorList>
    </citation>
    <scope>NUCLEOTIDE SEQUENCE [LARGE SCALE GENOMIC DNA]</scope>
    <source>
        <strain evidence="1">PWHHKU_190912</strain>
    </source>
</reference>
<accession>A0ABQ8SBQ7</accession>
<gene>
    <name evidence="1" type="ORF">ANN_20015</name>
</gene>
<dbReference type="EMBL" id="JAJSOF020000031">
    <property type="protein sequence ID" value="KAJ4431418.1"/>
    <property type="molecule type" value="Genomic_DNA"/>
</dbReference>
<keyword evidence="2" id="KW-1185">Reference proteome</keyword>
<proteinExistence type="predicted"/>
<sequence length="93" mass="10017">MVGLCEGDKTHGVYIQKPDTHLTAVSQVADHTGVTHVVIETLNMATASEVCQMVLKVSRHIRIRVRQLAGIFSYKSGISIPNLNIGYAIQAGG</sequence>